<dbReference type="EC" id="2.7.1.24" evidence="3 4"/>
<dbReference type="SUPFAM" id="SSF52540">
    <property type="entry name" value="P-loop containing nucleoside triphosphate hydrolases"/>
    <property type="match status" value="1"/>
</dbReference>
<dbReference type="InterPro" id="IPR001977">
    <property type="entry name" value="Depp_CoAkinase"/>
</dbReference>
<gene>
    <name evidence="3 5" type="primary">coaE</name>
    <name evidence="5" type="ORF">ACFOU2_06575</name>
</gene>
<protein>
    <recommendedName>
        <fullName evidence="3 4">Dephospho-CoA kinase</fullName>
        <ecNumber evidence="3 4">2.7.1.24</ecNumber>
    </recommendedName>
    <alternativeName>
        <fullName evidence="3">Dephosphocoenzyme A kinase</fullName>
    </alternativeName>
</protein>
<dbReference type="CDD" id="cd02022">
    <property type="entry name" value="DPCK"/>
    <property type="match status" value="1"/>
</dbReference>
<dbReference type="RefSeq" id="WP_377913363.1">
    <property type="nucleotide sequence ID" value="NZ_JBHRZT010000020.1"/>
</dbReference>
<evidence type="ECO:0000256" key="2">
    <source>
        <dbReference type="ARBA" id="ARBA00022840"/>
    </source>
</evidence>
<keyword evidence="3 5" id="KW-0418">Kinase</keyword>
<keyword evidence="2 3" id="KW-0067">ATP-binding</keyword>
<evidence type="ECO:0000313" key="6">
    <source>
        <dbReference type="Proteomes" id="UP001595752"/>
    </source>
</evidence>
<evidence type="ECO:0000313" key="5">
    <source>
        <dbReference type="EMBL" id="MFC3883199.1"/>
    </source>
</evidence>
<organism evidence="5 6">
    <name type="scientific">Bacillus songklensis</name>
    <dbReference type="NCBI Taxonomy" id="1069116"/>
    <lineage>
        <taxon>Bacteria</taxon>
        <taxon>Bacillati</taxon>
        <taxon>Bacillota</taxon>
        <taxon>Bacilli</taxon>
        <taxon>Bacillales</taxon>
        <taxon>Bacillaceae</taxon>
        <taxon>Bacillus</taxon>
    </lineage>
</organism>
<keyword evidence="3" id="KW-0173">Coenzyme A biosynthesis</keyword>
<dbReference type="GO" id="GO:0004140">
    <property type="term" value="F:dephospho-CoA kinase activity"/>
    <property type="evidence" value="ECO:0007669"/>
    <property type="project" value="UniProtKB-EC"/>
</dbReference>
<dbReference type="InterPro" id="IPR027417">
    <property type="entry name" value="P-loop_NTPase"/>
</dbReference>
<evidence type="ECO:0000256" key="4">
    <source>
        <dbReference type="NCBIfam" id="TIGR00152"/>
    </source>
</evidence>
<comment type="subcellular location">
    <subcellularLocation>
        <location evidence="3">Cytoplasm</location>
    </subcellularLocation>
</comment>
<proteinExistence type="inferred from homology"/>
<comment type="pathway">
    <text evidence="3">Cofactor biosynthesis; coenzyme A biosynthesis; CoA from (R)-pantothenate: step 5/5.</text>
</comment>
<reference evidence="6" key="1">
    <citation type="journal article" date="2019" name="Int. J. Syst. Evol. Microbiol.">
        <title>The Global Catalogue of Microorganisms (GCM) 10K type strain sequencing project: providing services to taxonomists for standard genome sequencing and annotation.</title>
        <authorList>
            <consortium name="The Broad Institute Genomics Platform"/>
            <consortium name="The Broad Institute Genome Sequencing Center for Infectious Disease"/>
            <person name="Wu L."/>
            <person name="Ma J."/>
        </authorList>
    </citation>
    <scope>NUCLEOTIDE SEQUENCE [LARGE SCALE GENOMIC DNA]</scope>
    <source>
        <strain evidence="6">CCUG 61889</strain>
    </source>
</reference>
<dbReference type="Gene3D" id="3.40.50.300">
    <property type="entry name" value="P-loop containing nucleotide triphosphate hydrolases"/>
    <property type="match status" value="1"/>
</dbReference>
<evidence type="ECO:0000256" key="3">
    <source>
        <dbReference type="HAMAP-Rule" id="MF_00376"/>
    </source>
</evidence>
<accession>A0ABV8B1Z3</accession>
<dbReference type="PROSITE" id="PS51219">
    <property type="entry name" value="DPCK"/>
    <property type="match status" value="1"/>
</dbReference>
<dbReference type="PANTHER" id="PTHR10695">
    <property type="entry name" value="DEPHOSPHO-COA KINASE-RELATED"/>
    <property type="match status" value="1"/>
</dbReference>
<comment type="caution">
    <text evidence="5">The sequence shown here is derived from an EMBL/GenBank/DDBJ whole genome shotgun (WGS) entry which is preliminary data.</text>
</comment>
<keyword evidence="6" id="KW-1185">Reference proteome</keyword>
<keyword evidence="1 3" id="KW-0547">Nucleotide-binding</keyword>
<name>A0ABV8B1Z3_9BACI</name>
<feature type="binding site" evidence="3">
    <location>
        <begin position="12"/>
        <end position="17"/>
    </location>
    <ligand>
        <name>ATP</name>
        <dbReference type="ChEBI" id="CHEBI:30616"/>
    </ligand>
</feature>
<sequence length="200" mass="22364">MALVIGLTGGIASGKSTVSNMLKELSIPVIDADQIAREVVQKDKPAYEEIVRTFGVDILAPDLQIDRAKLGAIVFHQEEKRQLLNQIVHPAVRKEMLAQKEAFLQEGHSTVVLDIPLLFESKLTSLVDKILLIFVDDHVQLERLMKRNHFTEAEAEARIQSQMPLSQKVPLADEVINNNGSIDETKRQLLAILAKWNVLS</sequence>
<dbReference type="Proteomes" id="UP001595752">
    <property type="component" value="Unassembled WGS sequence"/>
</dbReference>
<dbReference type="Pfam" id="PF01121">
    <property type="entry name" value="CoaE"/>
    <property type="match status" value="1"/>
</dbReference>
<comment type="function">
    <text evidence="3">Catalyzes the phosphorylation of the 3'-hydroxyl group of dephosphocoenzyme A to form coenzyme A.</text>
</comment>
<dbReference type="EMBL" id="JBHRZT010000020">
    <property type="protein sequence ID" value="MFC3883199.1"/>
    <property type="molecule type" value="Genomic_DNA"/>
</dbReference>
<comment type="catalytic activity">
    <reaction evidence="3">
        <text>3'-dephospho-CoA + ATP = ADP + CoA + H(+)</text>
        <dbReference type="Rhea" id="RHEA:18245"/>
        <dbReference type="ChEBI" id="CHEBI:15378"/>
        <dbReference type="ChEBI" id="CHEBI:30616"/>
        <dbReference type="ChEBI" id="CHEBI:57287"/>
        <dbReference type="ChEBI" id="CHEBI:57328"/>
        <dbReference type="ChEBI" id="CHEBI:456216"/>
        <dbReference type="EC" id="2.7.1.24"/>
    </reaction>
</comment>
<comment type="similarity">
    <text evidence="3">Belongs to the CoaE family.</text>
</comment>
<keyword evidence="3" id="KW-0963">Cytoplasm</keyword>
<dbReference type="NCBIfam" id="TIGR00152">
    <property type="entry name" value="dephospho-CoA kinase"/>
    <property type="match status" value="1"/>
</dbReference>
<evidence type="ECO:0000256" key="1">
    <source>
        <dbReference type="ARBA" id="ARBA00022741"/>
    </source>
</evidence>
<dbReference type="HAMAP" id="MF_00376">
    <property type="entry name" value="Dephospho_CoA_kinase"/>
    <property type="match status" value="1"/>
</dbReference>
<keyword evidence="3 5" id="KW-0808">Transferase</keyword>
<dbReference type="PANTHER" id="PTHR10695:SF46">
    <property type="entry name" value="BIFUNCTIONAL COENZYME A SYNTHASE-RELATED"/>
    <property type="match status" value="1"/>
</dbReference>